<name>S7W821_SPRLO</name>
<proteinExistence type="predicted"/>
<comment type="caution">
    <text evidence="2">The sequence shown here is derived from an EMBL/GenBank/DDBJ whole genome shotgun (WGS) entry which is preliminary data.</text>
</comment>
<accession>S7W821</accession>
<feature type="transmembrane region" description="Helical" evidence="1">
    <location>
        <begin position="18"/>
        <end position="37"/>
    </location>
</feature>
<evidence type="ECO:0000256" key="1">
    <source>
        <dbReference type="SAM" id="Phobius"/>
    </source>
</evidence>
<feature type="transmembrane region" description="Helical" evidence="1">
    <location>
        <begin position="195"/>
        <end position="214"/>
    </location>
</feature>
<gene>
    <name evidence="2" type="ORF">SLOPH_945</name>
</gene>
<feature type="transmembrane region" description="Helical" evidence="1">
    <location>
        <begin position="142"/>
        <end position="159"/>
    </location>
</feature>
<dbReference type="Proteomes" id="UP000014978">
    <property type="component" value="Unassembled WGS sequence"/>
</dbReference>
<protein>
    <submittedName>
        <fullName evidence="2">Uncharacterized protein</fullName>
    </submittedName>
</protein>
<dbReference type="EMBL" id="ATCN01000461">
    <property type="protein sequence ID" value="EPR78976.1"/>
    <property type="molecule type" value="Genomic_DNA"/>
</dbReference>
<feature type="transmembrane region" description="Helical" evidence="1">
    <location>
        <begin position="106"/>
        <end position="130"/>
    </location>
</feature>
<keyword evidence="1" id="KW-0472">Membrane</keyword>
<keyword evidence="1" id="KW-1133">Transmembrane helix</keyword>
<feature type="transmembrane region" description="Helical" evidence="1">
    <location>
        <begin position="73"/>
        <end position="94"/>
    </location>
</feature>
<dbReference type="VEuPathDB" id="MicrosporidiaDB:SLOPH_945"/>
<sequence>MNCINIPKIVYPVYDNGVSINIILCIFAIISLCIVMTGYFGSVLLGIISLMVMAVLYFLVYKKSRTRKIYEMNDFLVVGSCILAVSVFLFFIVAKPLSSISTGYVQQLYLLLFLVDVLFTVVSGYFLYLLVAMEKNDGKVKMVKIICFVLVLLPLYYTVNGFISLLFYYILIIGGIFGVLGSKEGSATMAGSYKQMLIIACLVLVVALMFLLGVKYEVNGVVR</sequence>
<reference evidence="3" key="1">
    <citation type="journal article" date="2013" name="PLoS Genet.">
        <title>The genome of Spraguea lophii and the basis of host-microsporidian interactions.</title>
        <authorList>
            <person name="Campbell S.E."/>
            <person name="Williams T.A."/>
            <person name="Yousuf A."/>
            <person name="Soanes D.M."/>
            <person name="Paszkiewicz K.H."/>
            <person name="Williams B.A.P."/>
        </authorList>
    </citation>
    <scope>NUCLEOTIDE SEQUENCE [LARGE SCALE GENOMIC DNA]</scope>
    <source>
        <strain evidence="3">42_110</strain>
    </source>
</reference>
<organism evidence="2 3">
    <name type="scientific">Spraguea lophii (strain 42_110)</name>
    <name type="common">Microsporidian parasite</name>
    <dbReference type="NCBI Taxonomy" id="1358809"/>
    <lineage>
        <taxon>Eukaryota</taxon>
        <taxon>Fungi</taxon>
        <taxon>Fungi incertae sedis</taxon>
        <taxon>Microsporidia</taxon>
        <taxon>Spragueidae</taxon>
        <taxon>Spraguea</taxon>
    </lineage>
</organism>
<evidence type="ECO:0000313" key="2">
    <source>
        <dbReference type="EMBL" id="EPR78976.1"/>
    </source>
</evidence>
<feature type="transmembrane region" description="Helical" evidence="1">
    <location>
        <begin position="43"/>
        <end position="61"/>
    </location>
</feature>
<keyword evidence="3" id="KW-1185">Reference proteome</keyword>
<dbReference type="AlphaFoldDB" id="S7W821"/>
<dbReference type="HOGENOM" id="CLU_1240825_0_0_1"/>
<dbReference type="InParanoid" id="S7W821"/>
<evidence type="ECO:0000313" key="3">
    <source>
        <dbReference type="Proteomes" id="UP000014978"/>
    </source>
</evidence>
<keyword evidence="1" id="KW-0812">Transmembrane</keyword>